<evidence type="ECO:0000259" key="14">
    <source>
        <dbReference type="PROSITE" id="PS51686"/>
    </source>
</evidence>
<keyword evidence="5" id="KW-0698">rRNA processing</keyword>
<dbReference type="PANTHER" id="PTHR22807">
    <property type="entry name" value="NOP2 YEAST -RELATED NOL1/NOP2/FMU SUN DOMAIN-CONTAINING"/>
    <property type="match status" value="1"/>
</dbReference>
<evidence type="ECO:0000256" key="2">
    <source>
        <dbReference type="ARBA" id="ARBA00004496"/>
    </source>
</evidence>
<name>A0A6N2ZDJ5_9CLOT</name>
<dbReference type="InterPro" id="IPR023267">
    <property type="entry name" value="RCMT"/>
</dbReference>
<dbReference type="InterPro" id="IPR049560">
    <property type="entry name" value="MeTrfase_RsmB-F_NOP2_cat"/>
</dbReference>
<dbReference type="RefSeq" id="WP_156624862.1">
    <property type="nucleotide sequence ID" value="NZ_CACRTO010000005.1"/>
</dbReference>
<dbReference type="FunFam" id="1.10.940.10:FF:000006">
    <property type="entry name" value="16S rRNA (Cytosine(967)-C(5))-methyltransferase RsmB"/>
    <property type="match status" value="1"/>
</dbReference>
<dbReference type="InterPro" id="IPR029063">
    <property type="entry name" value="SAM-dependent_MTases_sf"/>
</dbReference>
<dbReference type="FunFam" id="3.30.70.1170:FF:000003">
    <property type="entry name" value="16S rRNA (Cytosine(967)-C(5))-methyltransferase RsmB"/>
    <property type="match status" value="1"/>
</dbReference>
<feature type="binding site" evidence="13">
    <location>
        <begin position="255"/>
        <end position="261"/>
    </location>
    <ligand>
        <name>S-adenosyl-L-methionine</name>
        <dbReference type="ChEBI" id="CHEBI:59789"/>
    </ligand>
</feature>
<dbReference type="Pfam" id="PF22458">
    <property type="entry name" value="RsmF-B_ferredox"/>
    <property type="match status" value="1"/>
</dbReference>
<evidence type="ECO:0000256" key="4">
    <source>
        <dbReference type="ARBA" id="ARBA00022490"/>
    </source>
</evidence>
<accession>A0A6N2ZDJ5</accession>
<dbReference type="PROSITE" id="PS51686">
    <property type="entry name" value="SAM_MT_RSMB_NOP"/>
    <property type="match status" value="1"/>
</dbReference>
<dbReference type="GO" id="GO:0003723">
    <property type="term" value="F:RNA binding"/>
    <property type="evidence" value="ECO:0007669"/>
    <property type="project" value="UniProtKB-UniRule"/>
</dbReference>
<organism evidence="15">
    <name type="scientific">Clostridium tertium</name>
    <dbReference type="NCBI Taxonomy" id="1559"/>
    <lineage>
        <taxon>Bacteria</taxon>
        <taxon>Bacillati</taxon>
        <taxon>Bacillota</taxon>
        <taxon>Clostridia</taxon>
        <taxon>Eubacteriales</taxon>
        <taxon>Clostridiaceae</taxon>
        <taxon>Clostridium</taxon>
    </lineage>
</organism>
<dbReference type="Gene3D" id="3.40.50.150">
    <property type="entry name" value="Vaccinia Virus protein VP39"/>
    <property type="match status" value="1"/>
</dbReference>
<protein>
    <recommendedName>
        <fullName evidence="3">16S rRNA (cytosine(967)-C(5))-methyltransferase</fullName>
        <ecNumber evidence="3">2.1.1.176</ecNumber>
    </recommendedName>
    <alternativeName>
        <fullName evidence="10">16S rRNA m5C967 methyltransferase</fullName>
    </alternativeName>
    <alternativeName>
        <fullName evidence="11">rRNA (cytosine-C(5)-)-methyltransferase RsmB</fullName>
    </alternativeName>
</protein>
<keyword evidence="6 13" id="KW-0489">Methyltransferase</keyword>
<evidence type="ECO:0000256" key="11">
    <source>
        <dbReference type="ARBA" id="ARBA00031088"/>
    </source>
</evidence>
<dbReference type="CDD" id="cd02440">
    <property type="entry name" value="AdoMet_MTases"/>
    <property type="match status" value="1"/>
</dbReference>
<dbReference type="GO" id="GO:0008649">
    <property type="term" value="F:rRNA methyltransferase activity"/>
    <property type="evidence" value="ECO:0007669"/>
    <property type="project" value="InterPro"/>
</dbReference>
<dbReference type="Gene3D" id="1.10.940.10">
    <property type="entry name" value="NusB-like"/>
    <property type="match status" value="1"/>
</dbReference>
<comment type="similarity">
    <text evidence="13">Belongs to the class I-like SAM-binding methyltransferase superfamily. RsmB/NOP family.</text>
</comment>
<dbReference type="Gene3D" id="3.30.70.1170">
    <property type="entry name" value="Sun protein, domain 3"/>
    <property type="match status" value="1"/>
</dbReference>
<reference evidence="15" key="1">
    <citation type="submission" date="2019-11" db="EMBL/GenBank/DDBJ databases">
        <authorList>
            <person name="Feng L."/>
        </authorList>
    </citation>
    <scope>NUCLEOTIDE SEQUENCE</scope>
    <source>
        <strain evidence="15">CTertiumLFYP3</strain>
    </source>
</reference>
<comment type="subcellular location">
    <subcellularLocation>
        <location evidence="2">Cytoplasm</location>
    </subcellularLocation>
</comment>
<keyword evidence="4" id="KW-0963">Cytoplasm</keyword>
<feature type="active site" description="Nucleophile" evidence="13">
    <location>
        <position position="377"/>
    </location>
</feature>
<dbReference type="SUPFAM" id="SSF53335">
    <property type="entry name" value="S-adenosyl-L-methionine-dependent methyltransferases"/>
    <property type="match status" value="1"/>
</dbReference>
<dbReference type="NCBIfam" id="NF011494">
    <property type="entry name" value="PRK14902.1"/>
    <property type="match status" value="1"/>
</dbReference>
<keyword evidence="7 13" id="KW-0808">Transferase</keyword>
<sequence length="439" mass="50045">MNSRKLSRQIVQRVLEEGAYSNLVLSKELNRDDIDEKDKGLITEIVYGTLRRKRTLDVLISNFVKDIKLIDSTVLNILRVAIYQMYFLDKIPEYAACNEAVEEAKEVSLEASKLVNGILRNFIRDEKEIVVPGNRIDELGYKFSFEPWMIRLFIKQYGEERTMKIMAGLNETPKVTVRVNESKGEYDEVFENLEEMGYKIEEGYACPEAIKIEGGKGVEGNELFKEGLITVQDESAMLVAPLLEINKGEKILDLCAAPGGKTTHIAELLDNTGEVLAFDLHENKLSLIEENAKRLGLTNIVCKTMDATKLNPDYISYGDKVLIDVPCSGLGIIRKKPEIKWNKTRQQLRDLVEIQRDIMENAWQYLKPGGTLLYSTCTLNKEENEDNLKWFLSKHSDAEIEKLYIGNNNNFIYNVDGSLTILPNDSMDGFFMGKIKKKK</sequence>
<dbReference type="InterPro" id="IPR001678">
    <property type="entry name" value="MeTrfase_RsmB-F_NOP2_dom"/>
</dbReference>
<dbReference type="SUPFAM" id="SSF48013">
    <property type="entry name" value="NusB-like"/>
    <property type="match status" value="1"/>
</dbReference>
<dbReference type="InterPro" id="IPR004573">
    <property type="entry name" value="rRNA_ssu_MeTfrase_B"/>
</dbReference>
<feature type="binding site" evidence="13">
    <location>
        <position position="306"/>
    </location>
    <ligand>
        <name>S-adenosyl-L-methionine</name>
        <dbReference type="ChEBI" id="CHEBI:59789"/>
    </ligand>
</feature>
<evidence type="ECO:0000256" key="1">
    <source>
        <dbReference type="ARBA" id="ARBA00002724"/>
    </source>
</evidence>
<evidence type="ECO:0000256" key="9">
    <source>
        <dbReference type="ARBA" id="ARBA00022884"/>
    </source>
</evidence>
<comment type="function">
    <text evidence="1">Specifically methylates the cytosine at position 967 (m5C967) of 16S rRNA.</text>
</comment>
<evidence type="ECO:0000256" key="5">
    <source>
        <dbReference type="ARBA" id="ARBA00022552"/>
    </source>
</evidence>
<dbReference type="Pfam" id="PF01029">
    <property type="entry name" value="NusB"/>
    <property type="match status" value="1"/>
</dbReference>
<dbReference type="InterPro" id="IPR035926">
    <property type="entry name" value="NusB-like_sf"/>
</dbReference>
<dbReference type="EC" id="2.1.1.176" evidence="3"/>
<dbReference type="AlphaFoldDB" id="A0A6N2ZDJ5"/>
<feature type="binding site" evidence="13">
    <location>
        <position position="279"/>
    </location>
    <ligand>
        <name>S-adenosyl-L-methionine</name>
        <dbReference type="ChEBI" id="CHEBI:59789"/>
    </ligand>
</feature>
<dbReference type="Pfam" id="PF01189">
    <property type="entry name" value="Methyltr_RsmB-F"/>
    <property type="match status" value="1"/>
</dbReference>
<keyword evidence="9 13" id="KW-0694">RNA-binding</keyword>
<dbReference type="EMBL" id="CACRTO010000005">
    <property type="protein sequence ID" value="VYT75936.1"/>
    <property type="molecule type" value="Genomic_DNA"/>
</dbReference>
<dbReference type="PRINTS" id="PR02008">
    <property type="entry name" value="RCMTFAMILY"/>
</dbReference>
<dbReference type="NCBIfam" id="TIGR00563">
    <property type="entry name" value="rsmB"/>
    <property type="match status" value="1"/>
</dbReference>
<feature type="binding site" evidence="13">
    <location>
        <position position="324"/>
    </location>
    <ligand>
        <name>S-adenosyl-L-methionine</name>
        <dbReference type="ChEBI" id="CHEBI:59789"/>
    </ligand>
</feature>
<evidence type="ECO:0000256" key="12">
    <source>
        <dbReference type="ARBA" id="ARBA00047283"/>
    </source>
</evidence>
<dbReference type="InterPro" id="IPR006027">
    <property type="entry name" value="NusB_RsmB_TIM44"/>
</dbReference>
<evidence type="ECO:0000256" key="10">
    <source>
        <dbReference type="ARBA" id="ARBA00030399"/>
    </source>
</evidence>
<dbReference type="FunFam" id="3.40.50.150:FF:000022">
    <property type="entry name" value="Ribosomal RNA small subunit methyltransferase B"/>
    <property type="match status" value="1"/>
</dbReference>
<evidence type="ECO:0000256" key="3">
    <source>
        <dbReference type="ARBA" id="ARBA00012140"/>
    </source>
</evidence>
<dbReference type="GO" id="GO:0006355">
    <property type="term" value="P:regulation of DNA-templated transcription"/>
    <property type="evidence" value="ECO:0007669"/>
    <property type="project" value="InterPro"/>
</dbReference>
<evidence type="ECO:0000256" key="8">
    <source>
        <dbReference type="ARBA" id="ARBA00022691"/>
    </source>
</evidence>
<evidence type="ECO:0000256" key="6">
    <source>
        <dbReference type="ARBA" id="ARBA00022603"/>
    </source>
</evidence>
<evidence type="ECO:0000256" key="13">
    <source>
        <dbReference type="PROSITE-ProRule" id="PRU01023"/>
    </source>
</evidence>
<proteinExistence type="inferred from homology"/>
<comment type="catalytic activity">
    <reaction evidence="12">
        <text>cytidine(967) in 16S rRNA + S-adenosyl-L-methionine = 5-methylcytidine(967) in 16S rRNA + S-adenosyl-L-homocysteine + H(+)</text>
        <dbReference type="Rhea" id="RHEA:42748"/>
        <dbReference type="Rhea" id="RHEA-COMP:10219"/>
        <dbReference type="Rhea" id="RHEA-COMP:10220"/>
        <dbReference type="ChEBI" id="CHEBI:15378"/>
        <dbReference type="ChEBI" id="CHEBI:57856"/>
        <dbReference type="ChEBI" id="CHEBI:59789"/>
        <dbReference type="ChEBI" id="CHEBI:74483"/>
        <dbReference type="ChEBI" id="CHEBI:82748"/>
        <dbReference type="EC" id="2.1.1.176"/>
    </reaction>
</comment>
<feature type="domain" description="SAM-dependent MTase RsmB/NOP-type" evidence="14">
    <location>
        <begin position="165"/>
        <end position="438"/>
    </location>
</feature>
<evidence type="ECO:0000256" key="7">
    <source>
        <dbReference type="ARBA" id="ARBA00022679"/>
    </source>
</evidence>
<dbReference type="GO" id="GO:0005737">
    <property type="term" value="C:cytoplasm"/>
    <property type="evidence" value="ECO:0007669"/>
    <property type="project" value="UniProtKB-SubCell"/>
</dbReference>
<gene>
    <name evidence="15" type="primary">rsmB</name>
    <name evidence="15" type="ORF">CTLFYP3_00616</name>
</gene>
<dbReference type="PANTHER" id="PTHR22807:SF53">
    <property type="entry name" value="RIBOSOMAL RNA SMALL SUBUNIT METHYLTRANSFERASE B-RELATED"/>
    <property type="match status" value="1"/>
</dbReference>
<evidence type="ECO:0000313" key="15">
    <source>
        <dbReference type="EMBL" id="VYT75936.1"/>
    </source>
</evidence>
<keyword evidence="8 13" id="KW-0949">S-adenosyl-L-methionine</keyword>
<dbReference type="InterPro" id="IPR054728">
    <property type="entry name" value="RsmB-like_ferredoxin"/>
</dbReference>